<keyword evidence="3" id="KW-0472">Membrane</keyword>
<evidence type="ECO:0000259" key="4">
    <source>
        <dbReference type="Pfam" id="PF00501"/>
    </source>
</evidence>
<feature type="domain" description="AMP-dependent synthetase/ligase" evidence="4">
    <location>
        <begin position="30"/>
        <end position="419"/>
    </location>
</feature>
<dbReference type="FunFam" id="3.30.300.30:FF:000008">
    <property type="entry name" value="2,3-dihydroxybenzoate-AMP ligase"/>
    <property type="match status" value="1"/>
</dbReference>
<accession>A0A9X8WHI6</accession>
<comment type="similarity">
    <text evidence="1">Belongs to the ATP-dependent AMP-binding enzyme family.</text>
</comment>
<dbReference type="PANTHER" id="PTHR43767:SF9">
    <property type="entry name" value="LONG-CHAIN-FATTY-ACID--COA LIGASE"/>
    <property type="match status" value="1"/>
</dbReference>
<evidence type="ECO:0000256" key="3">
    <source>
        <dbReference type="SAM" id="Phobius"/>
    </source>
</evidence>
<dbReference type="Proteomes" id="UP000185829">
    <property type="component" value="Unassembled WGS sequence"/>
</dbReference>
<dbReference type="PROSITE" id="PS00455">
    <property type="entry name" value="AMP_BINDING"/>
    <property type="match status" value="1"/>
</dbReference>
<dbReference type="Pfam" id="PF00501">
    <property type="entry name" value="AMP-binding"/>
    <property type="match status" value="1"/>
</dbReference>
<dbReference type="RefSeq" id="WP_076364846.1">
    <property type="nucleotide sequence ID" value="NZ_FTMX01000001.1"/>
</dbReference>
<evidence type="ECO:0000313" key="7">
    <source>
        <dbReference type="Proteomes" id="UP000185829"/>
    </source>
</evidence>
<dbReference type="Gene3D" id="3.30.300.30">
    <property type="match status" value="1"/>
</dbReference>
<dbReference type="InterPro" id="IPR020845">
    <property type="entry name" value="AMP-binding_CS"/>
</dbReference>
<evidence type="ECO:0000256" key="1">
    <source>
        <dbReference type="ARBA" id="ARBA00006432"/>
    </source>
</evidence>
<sequence>MSNKPWQAIYPEQIPAVLSYEDKPLYSFLKESADEYPDKVSIHFQGKELTFREVHESALKFAAYLKSIGLQKGERVAVMLPNCPQGVISFFGILMAGGVVVQTNPTYTERELEYQMKDSGAKIILAMDILFPRVAAVASRTDIEHIIVTAIKEYLPFPKNLIYPFIQKKQYGIVINVEHEGNHHLFSEIMKRKMTEEVTVPIDVDNDLALLQYTGGTTGFPKGVMLTHKNLLANTKMCNAWLYKNKRGEERILAILPFFHVYGMTTVLVLSVMEGNTMIIMPKFDVEATLKTIQKQKPTMFPGAPTIYIGLLNHPDIAKYDLSSIDACISGSASLPVEVQEQFEKITGGKLVEGYGLSETSPVTHANFIWDQPRVKGSIGLPWPDTDSVILSLETFEELPPNEIGEIAIKGPQVMQGYWNRPDETENTFKNGWLLTGDLGYMDEQGFFYVVERKKDTIIAGGFNIYPREVEEVLYEHEAIQEVVVAGIPDPYRGETVKAYVVLKKNARATEEELNEFARKNLASYKVPRSYEFRDELPKTTIGKILRRVLIEEEKKKISEERKEA</sequence>
<dbReference type="EMBL" id="FTMX01000001">
    <property type="protein sequence ID" value="SIQ16584.1"/>
    <property type="molecule type" value="Genomic_DNA"/>
</dbReference>
<keyword evidence="3" id="KW-1133">Transmembrane helix</keyword>
<dbReference type="InterPro" id="IPR050237">
    <property type="entry name" value="ATP-dep_AMP-bd_enzyme"/>
</dbReference>
<organism evidence="6 7">
    <name type="scientific">Peribacillus simplex</name>
    <dbReference type="NCBI Taxonomy" id="1478"/>
    <lineage>
        <taxon>Bacteria</taxon>
        <taxon>Bacillati</taxon>
        <taxon>Bacillota</taxon>
        <taxon>Bacilli</taxon>
        <taxon>Bacillales</taxon>
        <taxon>Bacillaceae</taxon>
        <taxon>Peribacillus</taxon>
    </lineage>
</organism>
<dbReference type="SUPFAM" id="SSF56801">
    <property type="entry name" value="Acetyl-CoA synthetase-like"/>
    <property type="match status" value="1"/>
</dbReference>
<name>A0A9X8WHI6_9BACI</name>
<dbReference type="InterPro" id="IPR045851">
    <property type="entry name" value="AMP-bd_C_sf"/>
</dbReference>
<dbReference type="NCBIfam" id="NF004837">
    <property type="entry name" value="PRK06187.1"/>
    <property type="match status" value="1"/>
</dbReference>
<evidence type="ECO:0000256" key="2">
    <source>
        <dbReference type="ARBA" id="ARBA00022598"/>
    </source>
</evidence>
<feature type="transmembrane region" description="Helical" evidence="3">
    <location>
        <begin position="252"/>
        <end position="273"/>
    </location>
</feature>
<dbReference type="Pfam" id="PF13193">
    <property type="entry name" value="AMP-binding_C"/>
    <property type="match status" value="1"/>
</dbReference>
<evidence type="ECO:0000313" key="6">
    <source>
        <dbReference type="EMBL" id="SIQ16584.1"/>
    </source>
</evidence>
<keyword evidence="2" id="KW-0436">Ligase</keyword>
<evidence type="ECO:0000259" key="5">
    <source>
        <dbReference type="Pfam" id="PF13193"/>
    </source>
</evidence>
<comment type="caution">
    <text evidence="6">The sequence shown here is derived from an EMBL/GenBank/DDBJ whole genome shotgun (WGS) entry which is preliminary data.</text>
</comment>
<reference evidence="6 7" key="1">
    <citation type="submission" date="2017-01" db="EMBL/GenBank/DDBJ databases">
        <authorList>
            <person name="Varghese N."/>
            <person name="Submissions S."/>
        </authorList>
    </citation>
    <scope>NUCLEOTIDE SEQUENCE [LARGE SCALE GENOMIC DNA]</scope>
    <source>
        <strain evidence="6 7">RUG2-6</strain>
    </source>
</reference>
<dbReference type="CDD" id="cd05936">
    <property type="entry name" value="FC-FACS_FadD_like"/>
    <property type="match status" value="1"/>
</dbReference>
<keyword evidence="3" id="KW-0812">Transmembrane</keyword>
<gene>
    <name evidence="6" type="ORF">SAMN05878482_101533</name>
</gene>
<feature type="domain" description="AMP-binding enzyme C-terminal" evidence="5">
    <location>
        <begin position="469"/>
        <end position="544"/>
    </location>
</feature>
<dbReference type="InterPro" id="IPR025110">
    <property type="entry name" value="AMP-bd_C"/>
</dbReference>
<dbReference type="InterPro" id="IPR000873">
    <property type="entry name" value="AMP-dep_synth/lig_dom"/>
</dbReference>
<dbReference type="PANTHER" id="PTHR43767">
    <property type="entry name" value="LONG-CHAIN-FATTY-ACID--COA LIGASE"/>
    <property type="match status" value="1"/>
</dbReference>
<protein>
    <submittedName>
        <fullName evidence="6">Long-chain acyl-CoA synthetase</fullName>
    </submittedName>
</protein>
<dbReference type="AlphaFoldDB" id="A0A9X8WHI6"/>
<dbReference type="GO" id="GO:0016877">
    <property type="term" value="F:ligase activity, forming carbon-sulfur bonds"/>
    <property type="evidence" value="ECO:0007669"/>
    <property type="project" value="UniProtKB-ARBA"/>
</dbReference>
<dbReference type="FunFam" id="3.40.50.12780:FF:000003">
    <property type="entry name" value="Long-chain-fatty-acid--CoA ligase FadD"/>
    <property type="match status" value="1"/>
</dbReference>
<dbReference type="Gene3D" id="3.40.50.980">
    <property type="match status" value="2"/>
</dbReference>
<proteinExistence type="inferred from homology"/>
<dbReference type="Gene3D" id="2.30.38.10">
    <property type="entry name" value="Luciferase, Domain 3"/>
    <property type="match status" value="1"/>
</dbReference>